<dbReference type="EMBL" id="CABFNQ020000702">
    <property type="protein sequence ID" value="CAH0025004.1"/>
    <property type="molecule type" value="Genomic_DNA"/>
</dbReference>
<feature type="transmembrane region" description="Helical" evidence="7">
    <location>
        <begin position="189"/>
        <end position="214"/>
    </location>
</feature>
<feature type="transmembrane region" description="Helical" evidence="7">
    <location>
        <begin position="345"/>
        <end position="363"/>
    </location>
</feature>
<dbReference type="PANTHER" id="PTHR31595:SF60">
    <property type="entry name" value="BIOSYNTHESIS PROTEIN (TRI7), PUTATIVE (AFU_ORTHOLOGUE AFUA_8G05970)-RELATED"/>
    <property type="match status" value="1"/>
</dbReference>
<keyword evidence="6 7" id="KW-0472">Membrane</keyword>
<gene>
    <name evidence="9" type="ORF">CRHIZ90672A_00005149</name>
</gene>
<evidence type="ECO:0000313" key="9">
    <source>
        <dbReference type="EMBL" id="CAH0025004.1"/>
    </source>
</evidence>
<dbReference type="AlphaFoldDB" id="A0A9N9VKE7"/>
<protein>
    <recommendedName>
        <fullName evidence="8">Wax synthase domain-containing protein</fullName>
    </recommendedName>
</protein>
<comment type="similarity">
    <text evidence="2">Belongs to the wax synthase family.</text>
</comment>
<name>A0A9N9VKE7_9HYPO</name>
<proteinExistence type="inferred from homology"/>
<reference evidence="9" key="1">
    <citation type="submission" date="2021-10" db="EMBL/GenBank/DDBJ databases">
        <authorList>
            <person name="Piombo E."/>
        </authorList>
    </citation>
    <scope>NUCLEOTIDE SEQUENCE</scope>
</reference>
<evidence type="ECO:0000313" key="10">
    <source>
        <dbReference type="Proteomes" id="UP000696573"/>
    </source>
</evidence>
<feature type="transmembrane region" description="Helical" evidence="7">
    <location>
        <begin position="310"/>
        <end position="333"/>
    </location>
</feature>
<feature type="domain" description="Wax synthase" evidence="8">
    <location>
        <begin position="229"/>
        <end position="317"/>
    </location>
</feature>
<dbReference type="Pfam" id="PF13813">
    <property type="entry name" value="MBOAT_2"/>
    <property type="match status" value="1"/>
</dbReference>
<dbReference type="InterPro" id="IPR032805">
    <property type="entry name" value="Wax_synthase_dom"/>
</dbReference>
<dbReference type="PANTHER" id="PTHR31595">
    <property type="entry name" value="LONG-CHAIN-ALCOHOL O-FATTY-ACYLTRANSFERASE 3-RELATED"/>
    <property type="match status" value="1"/>
</dbReference>
<evidence type="ECO:0000256" key="3">
    <source>
        <dbReference type="ARBA" id="ARBA00022679"/>
    </source>
</evidence>
<accession>A0A9N9VKE7</accession>
<dbReference type="GO" id="GO:0006629">
    <property type="term" value="P:lipid metabolic process"/>
    <property type="evidence" value="ECO:0007669"/>
    <property type="project" value="InterPro"/>
</dbReference>
<comment type="subcellular location">
    <subcellularLocation>
        <location evidence="1">Membrane</location>
        <topology evidence="1">Multi-pass membrane protein</topology>
    </subcellularLocation>
</comment>
<comment type="caution">
    <text evidence="9">The sequence shown here is derived from an EMBL/GenBank/DDBJ whole genome shotgun (WGS) entry which is preliminary data.</text>
</comment>
<evidence type="ECO:0000256" key="4">
    <source>
        <dbReference type="ARBA" id="ARBA00022692"/>
    </source>
</evidence>
<evidence type="ECO:0000259" key="8">
    <source>
        <dbReference type="Pfam" id="PF13813"/>
    </source>
</evidence>
<feature type="transmembrane region" description="Helical" evidence="7">
    <location>
        <begin position="281"/>
        <end position="298"/>
    </location>
</feature>
<dbReference type="Proteomes" id="UP000696573">
    <property type="component" value="Unassembled WGS sequence"/>
</dbReference>
<evidence type="ECO:0000256" key="6">
    <source>
        <dbReference type="ARBA" id="ARBA00023136"/>
    </source>
</evidence>
<dbReference type="OrthoDB" id="1077582at2759"/>
<evidence type="ECO:0000256" key="2">
    <source>
        <dbReference type="ARBA" id="ARBA00007282"/>
    </source>
</evidence>
<keyword evidence="5 7" id="KW-1133">Transmembrane helix</keyword>
<feature type="transmembrane region" description="Helical" evidence="7">
    <location>
        <begin position="7"/>
        <end position="28"/>
    </location>
</feature>
<evidence type="ECO:0000256" key="1">
    <source>
        <dbReference type="ARBA" id="ARBA00004141"/>
    </source>
</evidence>
<feature type="transmembrane region" description="Helical" evidence="7">
    <location>
        <begin position="141"/>
        <end position="160"/>
    </location>
</feature>
<keyword evidence="3" id="KW-0808">Transferase</keyword>
<sequence>MDAKLRAPATVLLAAGLYTNFFACVVVYTRRDATVIRLCAAITLAILTEFLHDSGNHMLSPLQQRVFGPMLWHNYLSLVELILFSRADRSELGDPSNSPPGAVPGAWMQALALIFNPRRVGTKWEVKGIPKRSKAQGRSSFAFRSVLKALLASTIIDVILRLPPKPEPHLLEPGKETLYAFWTLSAEDIIFRFMVTLMFTIITCLTVICMYYFAAALTVAIGLNKPESWPPIFGSLTNAYTIRGLWGRTWHQVLRRVVVAFGDFTSDNILCIPRGSLLSRLSHLFFPFFMSGTLHYIMELKDDGLAQGRFGVLIFFLLQPLGILLEEVVQYTCSGLFPRTFQRTIGYIWVGAWFWWSMAGFCFEQSRTDPPPDLAPIPVVHLFKYFLLSLNRRP</sequence>
<evidence type="ECO:0000256" key="5">
    <source>
        <dbReference type="ARBA" id="ARBA00022989"/>
    </source>
</evidence>
<dbReference type="GO" id="GO:0008374">
    <property type="term" value="F:O-acyltransferase activity"/>
    <property type="evidence" value="ECO:0007669"/>
    <property type="project" value="InterPro"/>
</dbReference>
<dbReference type="InterPro" id="IPR044851">
    <property type="entry name" value="Wax_synthase"/>
</dbReference>
<evidence type="ECO:0000256" key="7">
    <source>
        <dbReference type="SAM" id="Phobius"/>
    </source>
</evidence>
<dbReference type="GO" id="GO:0016020">
    <property type="term" value="C:membrane"/>
    <property type="evidence" value="ECO:0007669"/>
    <property type="project" value="UniProtKB-SubCell"/>
</dbReference>
<organism evidence="9 10">
    <name type="scientific">Clonostachys rhizophaga</name>
    <dbReference type="NCBI Taxonomy" id="160324"/>
    <lineage>
        <taxon>Eukaryota</taxon>
        <taxon>Fungi</taxon>
        <taxon>Dikarya</taxon>
        <taxon>Ascomycota</taxon>
        <taxon>Pezizomycotina</taxon>
        <taxon>Sordariomycetes</taxon>
        <taxon>Hypocreomycetidae</taxon>
        <taxon>Hypocreales</taxon>
        <taxon>Bionectriaceae</taxon>
        <taxon>Clonostachys</taxon>
    </lineage>
</organism>
<keyword evidence="4 7" id="KW-0812">Transmembrane</keyword>
<keyword evidence="10" id="KW-1185">Reference proteome</keyword>